<accession>A0A833RZG7</accession>
<keyword evidence="2" id="KW-0479">Metal-binding</keyword>
<feature type="region of interest" description="Disordered" evidence="3">
    <location>
        <begin position="261"/>
        <end position="287"/>
    </location>
</feature>
<dbReference type="InterPro" id="IPR008942">
    <property type="entry name" value="ENTH_VHS"/>
</dbReference>
<proteinExistence type="predicted"/>
<gene>
    <name evidence="6" type="ORF">FCM35_KLT09918</name>
</gene>
<feature type="region of interest" description="Disordered" evidence="3">
    <location>
        <begin position="201"/>
        <end position="222"/>
    </location>
</feature>
<name>A0A833RZG7_9POAL</name>
<dbReference type="GO" id="GO:0008270">
    <property type="term" value="F:zinc ion binding"/>
    <property type="evidence" value="ECO:0007669"/>
    <property type="project" value="UniProtKB-KW"/>
</dbReference>
<feature type="region of interest" description="Disordered" evidence="3">
    <location>
        <begin position="1"/>
        <end position="25"/>
    </location>
</feature>
<feature type="compositionally biased region" description="Polar residues" evidence="3">
    <location>
        <begin position="766"/>
        <end position="782"/>
    </location>
</feature>
<feature type="region of interest" description="Disordered" evidence="3">
    <location>
        <begin position="515"/>
        <end position="535"/>
    </location>
</feature>
<feature type="domain" description="CID" evidence="5">
    <location>
        <begin position="71"/>
        <end position="199"/>
    </location>
</feature>
<dbReference type="CDD" id="cd16982">
    <property type="entry name" value="CID_Pcf11"/>
    <property type="match status" value="1"/>
</dbReference>
<feature type="compositionally biased region" description="Basic and acidic residues" evidence="3">
    <location>
        <begin position="274"/>
        <end position="285"/>
    </location>
</feature>
<dbReference type="GO" id="GO:0005849">
    <property type="term" value="C:mRNA cleavage factor complex"/>
    <property type="evidence" value="ECO:0007669"/>
    <property type="project" value="TreeGrafter"/>
</dbReference>
<dbReference type="GO" id="GO:0006369">
    <property type="term" value="P:termination of RNA polymerase II transcription"/>
    <property type="evidence" value="ECO:0007669"/>
    <property type="project" value="InterPro"/>
</dbReference>
<dbReference type="Proteomes" id="UP000623129">
    <property type="component" value="Unassembled WGS sequence"/>
</dbReference>
<feature type="region of interest" description="Disordered" evidence="3">
    <location>
        <begin position="599"/>
        <end position="749"/>
    </location>
</feature>
<organism evidence="6 7">
    <name type="scientific">Carex littledalei</name>
    <dbReference type="NCBI Taxonomy" id="544730"/>
    <lineage>
        <taxon>Eukaryota</taxon>
        <taxon>Viridiplantae</taxon>
        <taxon>Streptophyta</taxon>
        <taxon>Embryophyta</taxon>
        <taxon>Tracheophyta</taxon>
        <taxon>Spermatophyta</taxon>
        <taxon>Magnoliopsida</taxon>
        <taxon>Liliopsida</taxon>
        <taxon>Poales</taxon>
        <taxon>Cyperaceae</taxon>
        <taxon>Cyperoideae</taxon>
        <taxon>Cariceae</taxon>
        <taxon>Carex</taxon>
        <taxon>Carex subgen. Euthyceras</taxon>
    </lineage>
</organism>
<protein>
    <submittedName>
        <fullName evidence="6">Polyadenylation and cleavage factor</fullName>
    </submittedName>
</protein>
<evidence type="ECO:0000256" key="3">
    <source>
        <dbReference type="SAM" id="MobiDB-lite"/>
    </source>
</evidence>
<dbReference type="GO" id="GO:0000993">
    <property type="term" value="F:RNA polymerase II complex binding"/>
    <property type="evidence" value="ECO:0007669"/>
    <property type="project" value="InterPro"/>
</dbReference>
<evidence type="ECO:0000259" key="5">
    <source>
        <dbReference type="PROSITE" id="PS51391"/>
    </source>
</evidence>
<keyword evidence="2" id="KW-0862">Zinc</keyword>
<dbReference type="GO" id="GO:0005737">
    <property type="term" value="C:cytoplasm"/>
    <property type="evidence" value="ECO:0007669"/>
    <property type="project" value="TreeGrafter"/>
</dbReference>
<dbReference type="InterPro" id="IPR013087">
    <property type="entry name" value="Znf_C2H2_type"/>
</dbReference>
<keyword evidence="2" id="KW-0863">Zinc-finger</keyword>
<dbReference type="InterPro" id="IPR045154">
    <property type="entry name" value="PCF11-like"/>
</dbReference>
<feature type="compositionally biased region" description="Low complexity" evidence="3">
    <location>
        <begin position="620"/>
        <end position="631"/>
    </location>
</feature>
<feature type="domain" description="C2H2-type" evidence="4">
    <location>
        <begin position="832"/>
        <end position="859"/>
    </location>
</feature>
<dbReference type="GO" id="GO:0031124">
    <property type="term" value="P:mRNA 3'-end processing"/>
    <property type="evidence" value="ECO:0007669"/>
    <property type="project" value="InterPro"/>
</dbReference>
<feature type="compositionally biased region" description="Pro residues" evidence="3">
    <location>
        <begin position="701"/>
        <end position="710"/>
    </location>
</feature>
<dbReference type="PANTHER" id="PTHR15921:SF3">
    <property type="entry name" value="PRE-MRNA CLEAVAGE COMPLEX 2 PROTEIN PCF11"/>
    <property type="match status" value="1"/>
</dbReference>
<dbReference type="FunFam" id="1.25.40.90:FF:000023">
    <property type="entry name" value="polyadenylation and cleavage factor homolog 4"/>
    <property type="match status" value="1"/>
</dbReference>
<evidence type="ECO:0000259" key="4">
    <source>
        <dbReference type="PROSITE" id="PS50157"/>
    </source>
</evidence>
<dbReference type="PANTHER" id="PTHR15921">
    <property type="entry name" value="PRE-MRNA CLEAVAGE COMPLEX II"/>
    <property type="match status" value="1"/>
</dbReference>
<dbReference type="SMART" id="SM00582">
    <property type="entry name" value="RPR"/>
    <property type="match status" value="1"/>
</dbReference>
<feature type="region of interest" description="Disordered" evidence="3">
    <location>
        <begin position="362"/>
        <end position="381"/>
    </location>
</feature>
<feature type="region of interest" description="Disordered" evidence="3">
    <location>
        <begin position="766"/>
        <end position="793"/>
    </location>
</feature>
<feature type="region of interest" description="Disordered" evidence="3">
    <location>
        <begin position="435"/>
        <end position="454"/>
    </location>
</feature>
<feature type="compositionally biased region" description="Polar residues" evidence="3">
    <location>
        <begin position="599"/>
        <end position="611"/>
    </location>
</feature>
<dbReference type="SUPFAM" id="SSF48464">
    <property type="entry name" value="ENTH/VHS domain"/>
    <property type="match status" value="1"/>
</dbReference>
<sequence>MENSRRSTGLDRVPGPGSKKARLDDSSLNLNLNRERTQFAGMRGGIVGGSTPAYTPSSVPAYEPSNSGNSGNNELVGQYKAALAELTFNSKPIITNLTIIAGENLHSAKSIAYTICSNILEVPRDQKLPSLYLLDSIVKNIGRDYIKYFSARLPEVFCKAYKQVDPSLHSSMRHLFGTWRGVFPPATLQAIEKELAFQSNAPSSSAAGGGTVAKGEPPHSIHVNPKYLEARHQQQQRAPPPLMKGVTIFSFDTAVQGVRNDELNTTADTNSHAQRPERPAMEKSSLKWTQVSASTRPVHIFINPSLLTFSNLSFIQPNLISLFFLKMLQMQPRVPPEVLGISKKPEMGPVKRAASERVRLGRPTDGMFDTQKEIGGGVASSKSWKNSEEEEYVWDDYNVNNNVINKIKREDGSAAKGKSVNLQRTKMLRPDNAHIINNNHKNDSPAPRLNKKGVHDPRLLSSKGVEEHVVHLRAKQEPASNVDLEMIRESIRQHGSSSQWTPHEAPLTLSRASIHPEEKQSAPPPRSLVGKVAPSARGSLRISNVVPSREIHNSKAGVSNPISESFVHEQRQRYVPSSPSSSEHDYFQLPELSTQKHLYSSQPVDPLSQMSRPVKPPLQSPSSSSTSSEPFPDLRPGITSIARSKQQASSTSIFKPSVPLPYPARKNGPHSTEVASIYKKGDSTNNDHMLNHLPGLGGAQPPLPSGPPPTSSWLAAPGAPNVTKHANATSEDPPLPSGPPPTSSAVREDNPLSSLLSTLVAKGLISSPSTTKQAPVPNINQTEETEPVKAAEPVEFKPVMQEVNLIGYEFKPEVMREYHPNVTNSLYDEMAHQCQKCGLRFELKDQLESHLEWHESDKPCTSRYEHTLGFSRKWYADSEKWVSGSYGTDMDQQVGPTDSSLEEDDWLEEERSGPMVPADERHILCVLCGDPFGDVYCFDREEWMYRDAVYLDVACSVDRRITVHDKCSALLR</sequence>
<dbReference type="PROSITE" id="PS51391">
    <property type="entry name" value="CID"/>
    <property type="match status" value="1"/>
</dbReference>
<dbReference type="PROSITE" id="PS50157">
    <property type="entry name" value="ZINC_FINGER_C2H2_2"/>
    <property type="match status" value="1"/>
</dbReference>
<dbReference type="EMBL" id="SWLB01000002">
    <property type="protein sequence ID" value="KAF3341074.1"/>
    <property type="molecule type" value="Genomic_DNA"/>
</dbReference>
<feature type="region of interest" description="Disordered" evidence="3">
    <location>
        <begin position="552"/>
        <end position="585"/>
    </location>
</feature>
<evidence type="ECO:0000256" key="2">
    <source>
        <dbReference type="PROSITE-ProRule" id="PRU00042"/>
    </source>
</evidence>
<keyword evidence="7" id="KW-1185">Reference proteome</keyword>
<evidence type="ECO:0000313" key="7">
    <source>
        <dbReference type="Proteomes" id="UP000623129"/>
    </source>
</evidence>
<evidence type="ECO:0000256" key="1">
    <source>
        <dbReference type="ARBA" id="ARBA00022664"/>
    </source>
</evidence>
<dbReference type="InterPro" id="IPR057242">
    <property type="entry name" value="PCFS4-like"/>
</dbReference>
<feature type="compositionally biased region" description="Polar residues" evidence="3">
    <location>
        <begin position="263"/>
        <end position="273"/>
    </location>
</feature>
<evidence type="ECO:0000313" key="6">
    <source>
        <dbReference type="EMBL" id="KAF3341074.1"/>
    </source>
</evidence>
<dbReference type="InterPro" id="IPR047415">
    <property type="entry name" value="Pcf11_CID"/>
</dbReference>
<dbReference type="AlphaFoldDB" id="A0A833RZG7"/>
<comment type="caution">
    <text evidence="6">The sequence shown here is derived from an EMBL/GenBank/DDBJ whole genome shotgun (WGS) entry which is preliminary data.</text>
</comment>
<dbReference type="Gene3D" id="1.25.40.90">
    <property type="match status" value="1"/>
</dbReference>
<dbReference type="InterPro" id="IPR006569">
    <property type="entry name" value="CID_dom"/>
</dbReference>
<dbReference type="PROSITE" id="PS00028">
    <property type="entry name" value="ZINC_FINGER_C2H2_1"/>
    <property type="match status" value="1"/>
</dbReference>
<keyword evidence="1" id="KW-0507">mRNA processing</keyword>
<feature type="compositionally biased region" description="Pro residues" evidence="3">
    <location>
        <begin position="733"/>
        <end position="742"/>
    </location>
</feature>
<dbReference type="OrthoDB" id="2129491at2759"/>
<feature type="compositionally biased region" description="Polar residues" evidence="3">
    <location>
        <begin position="641"/>
        <end position="654"/>
    </location>
</feature>
<dbReference type="Pfam" id="PF23228">
    <property type="entry name" value="zf_PCFS4"/>
    <property type="match status" value="1"/>
</dbReference>
<reference evidence="6" key="1">
    <citation type="submission" date="2020-01" db="EMBL/GenBank/DDBJ databases">
        <title>Genome sequence of Kobresia littledalei, the first chromosome-level genome in the family Cyperaceae.</title>
        <authorList>
            <person name="Qu G."/>
        </authorList>
    </citation>
    <scope>NUCLEOTIDE SEQUENCE</scope>
    <source>
        <strain evidence="6">C.B.Clarke</strain>
        <tissue evidence="6">Leaf</tissue>
    </source>
</reference>
<dbReference type="Pfam" id="PF04818">
    <property type="entry name" value="CID"/>
    <property type="match status" value="1"/>
</dbReference>
<dbReference type="GO" id="GO:0003729">
    <property type="term" value="F:mRNA binding"/>
    <property type="evidence" value="ECO:0007669"/>
    <property type="project" value="InterPro"/>
</dbReference>